<evidence type="ECO:0000313" key="1">
    <source>
        <dbReference type="EMBL" id="GFU58715.1"/>
    </source>
</evidence>
<dbReference type="Proteomes" id="UP000887013">
    <property type="component" value="Unassembled WGS sequence"/>
</dbReference>
<gene>
    <name evidence="1" type="ORF">NPIL_286731</name>
</gene>
<name>A0A8X6R3S5_NEPPI</name>
<accession>A0A8X6R3S5</accession>
<keyword evidence="2" id="KW-1185">Reference proteome</keyword>
<organism evidence="1 2">
    <name type="scientific">Nephila pilipes</name>
    <name type="common">Giant wood spider</name>
    <name type="synonym">Nephila maculata</name>
    <dbReference type="NCBI Taxonomy" id="299642"/>
    <lineage>
        <taxon>Eukaryota</taxon>
        <taxon>Metazoa</taxon>
        <taxon>Ecdysozoa</taxon>
        <taxon>Arthropoda</taxon>
        <taxon>Chelicerata</taxon>
        <taxon>Arachnida</taxon>
        <taxon>Araneae</taxon>
        <taxon>Araneomorphae</taxon>
        <taxon>Entelegynae</taxon>
        <taxon>Araneoidea</taxon>
        <taxon>Nephilidae</taxon>
        <taxon>Nephila</taxon>
    </lineage>
</organism>
<proteinExistence type="predicted"/>
<evidence type="ECO:0000313" key="2">
    <source>
        <dbReference type="Proteomes" id="UP000887013"/>
    </source>
</evidence>
<comment type="caution">
    <text evidence="1">The sequence shown here is derived from an EMBL/GenBank/DDBJ whole genome shotgun (WGS) entry which is preliminary data.</text>
</comment>
<reference evidence="1" key="1">
    <citation type="submission" date="2020-08" db="EMBL/GenBank/DDBJ databases">
        <title>Multicomponent nature underlies the extraordinary mechanical properties of spider dragline silk.</title>
        <authorList>
            <person name="Kono N."/>
            <person name="Nakamura H."/>
            <person name="Mori M."/>
            <person name="Yoshida Y."/>
            <person name="Ohtoshi R."/>
            <person name="Malay A.D."/>
            <person name="Moran D.A.P."/>
            <person name="Tomita M."/>
            <person name="Numata K."/>
            <person name="Arakawa K."/>
        </authorList>
    </citation>
    <scope>NUCLEOTIDE SEQUENCE</scope>
</reference>
<dbReference type="AlphaFoldDB" id="A0A8X6R3S5"/>
<sequence length="104" mass="12250">MGETRMWDVRYVQKLQPLMITKAIVHQLVLDDQRIKVTEIADAMNMSKERVCHVLNQDLGMTMLSVLLLSIVQKRIRMKISNAFLMQFILAQLIRVWTQINYCK</sequence>
<dbReference type="EMBL" id="BMAW01040193">
    <property type="protein sequence ID" value="GFU58715.1"/>
    <property type="molecule type" value="Genomic_DNA"/>
</dbReference>
<protein>
    <submittedName>
        <fullName evidence="1">Uncharacterized protein</fullName>
    </submittedName>
</protein>
<dbReference type="OrthoDB" id="616263at2759"/>